<gene>
    <name evidence="1" type="ORF">CCMP2556_LOCUS8278</name>
</gene>
<protein>
    <submittedName>
        <fullName evidence="1">Uncharacterized protein</fullName>
    </submittedName>
</protein>
<evidence type="ECO:0000313" key="1">
    <source>
        <dbReference type="EMBL" id="CAK9005994.1"/>
    </source>
</evidence>
<organism evidence="1 2">
    <name type="scientific">Durusdinium trenchii</name>
    <dbReference type="NCBI Taxonomy" id="1381693"/>
    <lineage>
        <taxon>Eukaryota</taxon>
        <taxon>Sar</taxon>
        <taxon>Alveolata</taxon>
        <taxon>Dinophyceae</taxon>
        <taxon>Suessiales</taxon>
        <taxon>Symbiodiniaceae</taxon>
        <taxon>Durusdinium</taxon>
    </lineage>
</organism>
<keyword evidence="2" id="KW-1185">Reference proteome</keyword>
<proteinExistence type="predicted"/>
<reference evidence="1 2" key="1">
    <citation type="submission" date="2024-02" db="EMBL/GenBank/DDBJ databases">
        <authorList>
            <person name="Chen Y."/>
            <person name="Shah S."/>
            <person name="Dougan E. K."/>
            <person name="Thang M."/>
            <person name="Chan C."/>
        </authorList>
    </citation>
    <scope>NUCLEOTIDE SEQUENCE [LARGE SCALE GENOMIC DNA]</scope>
</reference>
<name>A0ABP0IV97_9DINO</name>
<dbReference type="Proteomes" id="UP001642484">
    <property type="component" value="Unassembled WGS sequence"/>
</dbReference>
<evidence type="ECO:0000313" key="2">
    <source>
        <dbReference type="Proteomes" id="UP001642484"/>
    </source>
</evidence>
<accession>A0ABP0IV97</accession>
<dbReference type="EMBL" id="CAXAMN010003758">
    <property type="protein sequence ID" value="CAK9005994.1"/>
    <property type="molecule type" value="Genomic_DNA"/>
</dbReference>
<comment type="caution">
    <text evidence="1">The sequence shown here is derived from an EMBL/GenBank/DDBJ whole genome shotgun (WGS) entry which is preliminary data.</text>
</comment>
<sequence length="201" mass="22657">MGVSHRIFAIARRAPRRSFGALGPHGLRAGFSSRPAHWDEDPDCLLATQKPGQVDLTHWIHSVLGKPLQRSDAEQARQRFWLTREQRCQGHNTMPDDSWWTLLQSIVARRAPVKATAAFLLYCSGITLAFENLRNFSTTGQPVVVDEVTHVAPEPQTREREQRRVIGVNITQVQYVMASHDVMQTCTGFIATAWRLTGRSS</sequence>